<dbReference type="InterPro" id="IPR012340">
    <property type="entry name" value="NA-bd_OB-fold"/>
</dbReference>
<dbReference type="Proteomes" id="UP000269499">
    <property type="component" value="Unassembled WGS sequence"/>
</dbReference>
<gene>
    <name evidence="2" type="ORF">DRJ26_05095</name>
</gene>
<dbReference type="Gene3D" id="2.40.50.140">
    <property type="entry name" value="Nucleic acid-binding proteins"/>
    <property type="match status" value="1"/>
</dbReference>
<dbReference type="AlphaFoldDB" id="A0A497EYD6"/>
<dbReference type="GO" id="GO:0009295">
    <property type="term" value="C:nucleoid"/>
    <property type="evidence" value="ECO:0007669"/>
    <property type="project" value="TreeGrafter"/>
</dbReference>
<evidence type="ECO:0000313" key="2">
    <source>
        <dbReference type="EMBL" id="RLE52079.1"/>
    </source>
</evidence>
<dbReference type="SUPFAM" id="SSF50249">
    <property type="entry name" value="Nucleic acid-binding proteins"/>
    <property type="match status" value="1"/>
</dbReference>
<evidence type="ECO:0000256" key="1">
    <source>
        <dbReference type="ARBA" id="ARBA00023125"/>
    </source>
</evidence>
<dbReference type="PANTHER" id="PTHR10302:SF27">
    <property type="entry name" value="SINGLE-STRANDED DNA-BINDING PROTEIN"/>
    <property type="match status" value="1"/>
</dbReference>
<dbReference type="PROSITE" id="PS50935">
    <property type="entry name" value="SSB"/>
    <property type="match status" value="1"/>
</dbReference>
<sequence length="135" mass="14618">MTNKRAINVNKVIITGRLTSDAEQRTIPSGTAILSFSVANNTGYGDKEKVHYFNCSLFGKRAEGRLQEFMKKGQLVAVEGEVSLNTYTKKDGTGGSSLNVFVQNVELMGGKNDVGVAPAPAQAKKDEDFDQDVPF</sequence>
<evidence type="ECO:0000313" key="3">
    <source>
        <dbReference type="Proteomes" id="UP000269499"/>
    </source>
</evidence>
<proteinExistence type="inferred from homology"/>
<organism evidence="2 3">
    <name type="scientific">Thermoproteota archaeon</name>
    <dbReference type="NCBI Taxonomy" id="2056631"/>
    <lineage>
        <taxon>Archaea</taxon>
        <taxon>Thermoproteota</taxon>
    </lineage>
</organism>
<name>A0A497EYD6_9CREN</name>
<dbReference type="EMBL" id="QMRA01000134">
    <property type="protein sequence ID" value="RLE52079.1"/>
    <property type="molecule type" value="Genomic_DNA"/>
</dbReference>
<dbReference type="GO" id="GO:0003697">
    <property type="term" value="F:single-stranded DNA binding"/>
    <property type="evidence" value="ECO:0007669"/>
    <property type="project" value="InterPro"/>
</dbReference>
<dbReference type="PANTHER" id="PTHR10302">
    <property type="entry name" value="SINGLE-STRANDED DNA-BINDING PROTEIN"/>
    <property type="match status" value="1"/>
</dbReference>
<dbReference type="NCBIfam" id="TIGR00621">
    <property type="entry name" value="ssb"/>
    <property type="match status" value="1"/>
</dbReference>
<comment type="caution">
    <text evidence="2">The sequence shown here is derived from an EMBL/GenBank/DDBJ whole genome shotgun (WGS) entry which is preliminary data.</text>
</comment>
<dbReference type="GO" id="GO:0006260">
    <property type="term" value="P:DNA replication"/>
    <property type="evidence" value="ECO:0007669"/>
    <property type="project" value="InterPro"/>
</dbReference>
<dbReference type="Pfam" id="PF00436">
    <property type="entry name" value="SSB"/>
    <property type="match status" value="1"/>
</dbReference>
<protein>
    <recommendedName>
        <fullName evidence="4">Single-stranded DNA-binding protein</fullName>
    </recommendedName>
</protein>
<keyword evidence="1" id="KW-0238">DNA-binding</keyword>
<accession>A0A497EYD6</accession>
<dbReference type="HAMAP" id="MF_00984">
    <property type="entry name" value="SSB"/>
    <property type="match status" value="1"/>
</dbReference>
<dbReference type="InterPro" id="IPR011344">
    <property type="entry name" value="ssDNA-bd"/>
</dbReference>
<dbReference type="CDD" id="cd04496">
    <property type="entry name" value="SSB_OBF"/>
    <property type="match status" value="1"/>
</dbReference>
<evidence type="ECO:0008006" key="4">
    <source>
        <dbReference type="Google" id="ProtNLM"/>
    </source>
</evidence>
<dbReference type="InterPro" id="IPR000424">
    <property type="entry name" value="Primosome_PriB/ssb"/>
</dbReference>
<reference evidence="2 3" key="1">
    <citation type="submission" date="2018-06" db="EMBL/GenBank/DDBJ databases">
        <title>Extensive metabolic versatility and redundancy in microbially diverse, dynamic hydrothermal sediments.</title>
        <authorList>
            <person name="Dombrowski N."/>
            <person name="Teske A."/>
            <person name="Baker B.J."/>
        </authorList>
    </citation>
    <scope>NUCLEOTIDE SEQUENCE [LARGE SCALE GENOMIC DNA]</scope>
    <source>
        <strain evidence="2">B20_G2</strain>
    </source>
</reference>